<dbReference type="RefSeq" id="WP_101538316.1">
    <property type="nucleotide sequence ID" value="NZ_MXAV01000040.1"/>
</dbReference>
<comment type="caution">
    <text evidence="13">The sequence shown here is derived from an EMBL/GenBank/DDBJ whole genome shotgun (WGS) entry which is preliminary data.</text>
</comment>
<evidence type="ECO:0000256" key="1">
    <source>
        <dbReference type="ARBA" id="ARBA00022598"/>
    </source>
</evidence>
<evidence type="ECO:0000313" key="14">
    <source>
        <dbReference type="Proteomes" id="UP000234329"/>
    </source>
</evidence>
<protein>
    <recommendedName>
        <fullName evidence="9">UDP-N-acetylmuramate--L-alanyl-gamma-D-glutamyl-meso-2,6-diaminoheptandioate ligase</fullName>
        <ecNumber evidence="9">6.3.2.45</ecNumber>
    </recommendedName>
    <alternativeName>
        <fullName evidence="9">Murein peptide ligase</fullName>
    </alternativeName>
    <alternativeName>
        <fullName evidence="9">UDP-N-acetylmuramate:L-alanyl-gamma-D-glutamyl-meso-diaminopimelate ligase</fullName>
    </alternativeName>
</protein>
<dbReference type="SUPFAM" id="SSF53244">
    <property type="entry name" value="MurD-like peptide ligases, peptide-binding domain"/>
    <property type="match status" value="1"/>
</dbReference>
<evidence type="ECO:0000256" key="3">
    <source>
        <dbReference type="ARBA" id="ARBA00022741"/>
    </source>
</evidence>
<dbReference type="InterPro" id="IPR004101">
    <property type="entry name" value="Mur_ligase_C"/>
</dbReference>
<dbReference type="EMBL" id="MXAV01000040">
    <property type="protein sequence ID" value="PKY10195.1"/>
    <property type="molecule type" value="Genomic_DNA"/>
</dbReference>
<dbReference type="Gene3D" id="3.40.1190.10">
    <property type="entry name" value="Mur-like, catalytic domain"/>
    <property type="match status" value="1"/>
</dbReference>
<name>A0A2I1DK04_9PROT</name>
<evidence type="ECO:0000256" key="2">
    <source>
        <dbReference type="ARBA" id="ARBA00022618"/>
    </source>
</evidence>
<dbReference type="Gene3D" id="3.40.50.720">
    <property type="entry name" value="NAD(P)-binding Rossmann-like Domain"/>
    <property type="match status" value="1"/>
</dbReference>
<dbReference type="UniPathway" id="UPA00544"/>
<feature type="domain" description="Mur ligase central" evidence="12">
    <location>
        <begin position="108"/>
        <end position="297"/>
    </location>
</feature>
<proteinExistence type="inferred from homology"/>
<dbReference type="GO" id="GO:0009254">
    <property type="term" value="P:peptidoglycan turnover"/>
    <property type="evidence" value="ECO:0007669"/>
    <property type="project" value="UniProtKB-UniRule"/>
</dbReference>
<dbReference type="SUPFAM" id="SSF53623">
    <property type="entry name" value="MurD-like peptide ligases, catalytic domain"/>
    <property type="match status" value="1"/>
</dbReference>
<dbReference type="InterPro" id="IPR013221">
    <property type="entry name" value="Mur_ligase_cen"/>
</dbReference>
<dbReference type="PANTHER" id="PTHR43445">
    <property type="entry name" value="UDP-N-ACETYLMURAMATE--L-ALANINE LIGASE-RELATED"/>
    <property type="match status" value="1"/>
</dbReference>
<keyword evidence="6 9" id="KW-0573">Peptidoglycan synthesis</keyword>
<comment type="cofactor">
    <cofactor evidence="9">
        <name>Mg(2+)</name>
        <dbReference type="ChEBI" id="CHEBI:18420"/>
    </cofactor>
</comment>
<gene>
    <name evidence="9" type="primary">mpl</name>
    <name evidence="13" type="ORF">B1757_10770</name>
</gene>
<dbReference type="OrthoDB" id="5287829at2"/>
<keyword evidence="5 9" id="KW-0133">Cell shape</keyword>
<feature type="domain" description="Mur ligase C-terminal" evidence="11">
    <location>
        <begin position="319"/>
        <end position="439"/>
    </location>
</feature>
<comment type="catalytic activity">
    <reaction evidence="9">
        <text>UDP-N-acetyl-alpha-D-muramate + L-alanyl-gamma-D-glutamyl-meso-2,6-diaminopimelate + ATP = UDP-N-acetyl-alpha-D-muramoyl-L-alanyl-gamma-D-glutamyl-meso-2,6-diaminopimelate + ADP + phosphate + H(+)</text>
        <dbReference type="Rhea" id="RHEA:29563"/>
        <dbReference type="ChEBI" id="CHEBI:15378"/>
        <dbReference type="ChEBI" id="CHEBI:30616"/>
        <dbReference type="ChEBI" id="CHEBI:43474"/>
        <dbReference type="ChEBI" id="CHEBI:61401"/>
        <dbReference type="ChEBI" id="CHEBI:70757"/>
        <dbReference type="ChEBI" id="CHEBI:83905"/>
        <dbReference type="ChEBI" id="CHEBI:456216"/>
        <dbReference type="EC" id="6.3.2.45"/>
    </reaction>
</comment>
<evidence type="ECO:0000313" key="13">
    <source>
        <dbReference type="EMBL" id="PKY10195.1"/>
    </source>
</evidence>
<evidence type="ECO:0000259" key="12">
    <source>
        <dbReference type="Pfam" id="PF08245"/>
    </source>
</evidence>
<keyword evidence="3 9" id="KW-0547">Nucleotide-binding</keyword>
<dbReference type="Gene3D" id="3.90.190.20">
    <property type="entry name" value="Mur ligase, C-terminal domain"/>
    <property type="match status" value="1"/>
</dbReference>
<keyword evidence="1 9" id="KW-0436">Ligase</keyword>
<evidence type="ECO:0000259" key="11">
    <source>
        <dbReference type="Pfam" id="PF02875"/>
    </source>
</evidence>
<dbReference type="Pfam" id="PF02875">
    <property type="entry name" value="Mur_ligase_C"/>
    <property type="match status" value="1"/>
</dbReference>
<dbReference type="Proteomes" id="UP000234329">
    <property type="component" value="Unassembled WGS sequence"/>
</dbReference>
<organism evidence="13 14">
    <name type="scientific">Acidithiobacillus marinus</name>
    <dbReference type="NCBI Taxonomy" id="187490"/>
    <lineage>
        <taxon>Bacteria</taxon>
        <taxon>Pseudomonadati</taxon>
        <taxon>Pseudomonadota</taxon>
        <taxon>Acidithiobacillia</taxon>
        <taxon>Acidithiobacillales</taxon>
        <taxon>Acidithiobacillaceae</taxon>
        <taxon>Acidithiobacillus</taxon>
    </lineage>
</organism>
<feature type="domain" description="Mur ligase N-terminal catalytic" evidence="10">
    <location>
        <begin position="2"/>
        <end position="96"/>
    </location>
</feature>
<keyword evidence="4 9" id="KW-0067">ATP-binding</keyword>
<evidence type="ECO:0000256" key="5">
    <source>
        <dbReference type="ARBA" id="ARBA00022960"/>
    </source>
</evidence>
<comment type="similarity">
    <text evidence="9">Belongs to the MurCDEF family. Mpl subfamily.</text>
</comment>
<accession>A0A2I1DK04</accession>
<dbReference type="GO" id="GO:0051301">
    <property type="term" value="P:cell division"/>
    <property type="evidence" value="ECO:0007669"/>
    <property type="project" value="UniProtKB-KW"/>
</dbReference>
<dbReference type="EC" id="6.3.2.45" evidence="9"/>
<dbReference type="HAMAP" id="MF_02020">
    <property type="entry name" value="Mpl"/>
    <property type="match status" value="1"/>
</dbReference>
<dbReference type="GO" id="GO:0005524">
    <property type="term" value="F:ATP binding"/>
    <property type="evidence" value="ECO:0007669"/>
    <property type="project" value="UniProtKB-UniRule"/>
</dbReference>
<comment type="function">
    <text evidence="9">Reutilizes the intact tripeptide L-alanyl-gamma-D-glutamyl-meso-diaminopimelate by linking it to UDP-N-acetylmuramate.</text>
</comment>
<dbReference type="GO" id="GO:0008360">
    <property type="term" value="P:regulation of cell shape"/>
    <property type="evidence" value="ECO:0007669"/>
    <property type="project" value="UniProtKB-KW"/>
</dbReference>
<dbReference type="InterPro" id="IPR036565">
    <property type="entry name" value="Mur-like_cat_sf"/>
</dbReference>
<dbReference type="FunCoup" id="A0A2I1DK04">
    <property type="interactions" value="155"/>
</dbReference>
<evidence type="ECO:0000256" key="6">
    <source>
        <dbReference type="ARBA" id="ARBA00022984"/>
    </source>
</evidence>
<evidence type="ECO:0000256" key="8">
    <source>
        <dbReference type="ARBA" id="ARBA00023316"/>
    </source>
</evidence>
<evidence type="ECO:0000259" key="10">
    <source>
        <dbReference type="Pfam" id="PF01225"/>
    </source>
</evidence>
<keyword evidence="14" id="KW-1185">Reference proteome</keyword>
<comment type="pathway">
    <text evidence="9">Cell wall biogenesis; peptidoglycan recycling.</text>
</comment>
<dbReference type="InterPro" id="IPR050061">
    <property type="entry name" value="MurCDEF_pg_biosynth"/>
</dbReference>
<evidence type="ECO:0000256" key="9">
    <source>
        <dbReference type="HAMAP-Rule" id="MF_02020"/>
    </source>
</evidence>
<dbReference type="InterPro" id="IPR005757">
    <property type="entry name" value="Mpl"/>
</dbReference>
<keyword evidence="2 9" id="KW-0132">Cell division</keyword>
<dbReference type="Pfam" id="PF01225">
    <property type="entry name" value="Mur_ligase"/>
    <property type="match status" value="1"/>
</dbReference>
<dbReference type="GO" id="GO:0009252">
    <property type="term" value="P:peptidoglycan biosynthetic process"/>
    <property type="evidence" value="ECO:0007669"/>
    <property type="project" value="UniProtKB-KW"/>
</dbReference>
<dbReference type="InterPro" id="IPR000713">
    <property type="entry name" value="Mur_ligase_N"/>
</dbReference>
<dbReference type="NCBIfam" id="TIGR01081">
    <property type="entry name" value="mpl"/>
    <property type="match status" value="1"/>
</dbReference>
<keyword evidence="8 9" id="KW-0961">Cell wall biogenesis/degradation</keyword>
<dbReference type="PANTHER" id="PTHR43445:SF5">
    <property type="entry name" value="UDP-N-ACETYLMURAMATE--L-ALANYL-GAMMA-D-GLUTAMYL-MESO-2,6-DIAMINOHEPTANDIOATE LIGASE"/>
    <property type="match status" value="1"/>
</dbReference>
<dbReference type="AlphaFoldDB" id="A0A2I1DK04"/>
<dbReference type="InterPro" id="IPR036615">
    <property type="entry name" value="Mur_ligase_C_dom_sf"/>
</dbReference>
<dbReference type="GO" id="GO:0106418">
    <property type="term" value="F:UDP-N-acetylmuramate-L-alanyl-gamma-D-glutamyl-meso-2,6-diaminoheptanedioate ligase activity"/>
    <property type="evidence" value="ECO:0007669"/>
    <property type="project" value="UniProtKB-EC"/>
</dbReference>
<dbReference type="Pfam" id="PF08245">
    <property type="entry name" value="Mur_ligase_M"/>
    <property type="match status" value="1"/>
</dbReference>
<dbReference type="GO" id="GO:0071555">
    <property type="term" value="P:cell wall organization"/>
    <property type="evidence" value="ECO:0007669"/>
    <property type="project" value="UniProtKB-KW"/>
</dbReference>
<dbReference type="SUPFAM" id="SSF51984">
    <property type="entry name" value="MurCD N-terminal domain"/>
    <property type="match status" value="1"/>
</dbReference>
<sequence length="464" mass="49895">MHIHVLGICGTFMGGIALLARAAGHRVTGSDTHTYPPMSDLLARERIVVHEGYDPEQLQPVPDLVIIGNALSRGNPCVEAVLDRQIPYDSGPGWLYREILANRWVLAVAGTHGKTTTTSILTWILQEAGLNPGFLIGGEARNFGVSARLTDSPFFVIEADEYDTAFFDKRSKFVHYHPRTLILNNLEYDHADIFPDLAAIITQFHHLVRTVPGTGILLVNAAASALQQVLDKGCWTPVLRFAGGERDTGDADWQVRLDSADGRRFSVLEQGQLRGRVQWEMAGVFNAENALAALLAARHAGVPLDVGCDALSRFQGVRRRLELRGTVAGVAVYDDFAHHPTAIAATIAALRGRMGDAGRLIAVLEPRSNTMKLGVHQQTLGASLEGADQALVFAPGDIGWDVATALAGKAAVYADMDALLQDLVQSLQAGDQVLVMSNGAFAGIHGRILAGLAHREAEMTGESA</sequence>
<evidence type="ECO:0000256" key="7">
    <source>
        <dbReference type="ARBA" id="ARBA00023306"/>
    </source>
</evidence>
<keyword evidence="7 9" id="KW-0131">Cell cycle</keyword>
<feature type="binding site" evidence="9">
    <location>
        <begin position="110"/>
        <end position="116"/>
    </location>
    <ligand>
        <name>ATP</name>
        <dbReference type="ChEBI" id="CHEBI:30616"/>
    </ligand>
</feature>
<dbReference type="InParanoid" id="A0A2I1DK04"/>
<evidence type="ECO:0000256" key="4">
    <source>
        <dbReference type="ARBA" id="ARBA00022840"/>
    </source>
</evidence>
<keyword evidence="9" id="KW-0460">Magnesium</keyword>
<reference evidence="13 14" key="1">
    <citation type="submission" date="2017-03" db="EMBL/GenBank/DDBJ databases">
        <title>Draft genime sequence of the acidophilic sulfur-oxidizing bacterium Acidithiobacillus sp. SH, isolated from seawater.</title>
        <authorList>
            <person name="Sharmin S."/>
            <person name="Tokuhisa M."/>
            <person name="Kanao T."/>
            <person name="Kamimura K."/>
        </authorList>
    </citation>
    <scope>NUCLEOTIDE SEQUENCE [LARGE SCALE GENOMIC DNA]</scope>
    <source>
        <strain evidence="13 14">SH</strain>
    </source>
</reference>